<comment type="caution">
    <text evidence="2">The sequence shown here is derived from an EMBL/GenBank/DDBJ whole genome shotgun (WGS) entry which is preliminary data.</text>
</comment>
<evidence type="ECO:0000313" key="3">
    <source>
        <dbReference type="Proteomes" id="UP001085076"/>
    </source>
</evidence>
<sequence length="396" mass="43399">MAVNWEVRLAGETAPPYLPNSELFTIRMHYIVGAIEGMAGYVDYCCADQMSKIELISMAKELKLQVDDCSVWWLDLFSEKKGVKEIKTDVDALSMAFSVDSSREVYVYIKVANGGTDHGHPITGNSIGSMGIGIGQSNPTLVENIEEEEEEEEEEAEEEEEVHETEQMKGDHDLQGQSHGKPGEGKEVEEDSDIFYSDYSLQDDVQEEGVDNAPMPRSGEVMEGEPPEIDTDSEYAGSGELQSCSSTDEEELVSTRPRYAEFNEEENNKSTSAQPQGQPTEGDAGDCQPMDTIDTQILKEHFQMVDALMSCSQNEGATSEKQVSNNPTSQVTTRAEGNVTTEAPAVAISLQRPKLHIRGKKTSAQETGPSNAARGVMKRRKVWLPPGLGAPTTSTK</sequence>
<dbReference type="OrthoDB" id="1710432at2759"/>
<dbReference type="Proteomes" id="UP001085076">
    <property type="component" value="Miscellaneous, Linkage group lg03"/>
</dbReference>
<accession>A0A9D5HIX6</accession>
<feature type="compositionally biased region" description="Acidic residues" evidence="1">
    <location>
        <begin position="144"/>
        <end position="163"/>
    </location>
</feature>
<organism evidence="2 3">
    <name type="scientific">Dioscorea zingiberensis</name>
    <dbReference type="NCBI Taxonomy" id="325984"/>
    <lineage>
        <taxon>Eukaryota</taxon>
        <taxon>Viridiplantae</taxon>
        <taxon>Streptophyta</taxon>
        <taxon>Embryophyta</taxon>
        <taxon>Tracheophyta</taxon>
        <taxon>Spermatophyta</taxon>
        <taxon>Magnoliopsida</taxon>
        <taxon>Liliopsida</taxon>
        <taxon>Dioscoreales</taxon>
        <taxon>Dioscoreaceae</taxon>
        <taxon>Dioscorea</taxon>
    </lineage>
</organism>
<proteinExistence type="predicted"/>
<evidence type="ECO:0000313" key="2">
    <source>
        <dbReference type="EMBL" id="KAJ0977837.1"/>
    </source>
</evidence>
<feature type="compositionally biased region" description="Basic and acidic residues" evidence="1">
    <location>
        <begin position="164"/>
        <end position="174"/>
    </location>
</feature>
<dbReference type="EMBL" id="JAGGNH010000003">
    <property type="protein sequence ID" value="KAJ0977837.1"/>
    <property type="molecule type" value="Genomic_DNA"/>
</dbReference>
<feature type="region of interest" description="Disordered" evidence="1">
    <location>
        <begin position="313"/>
        <end position="396"/>
    </location>
</feature>
<feature type="region of interest" description="Disordered" evidence="1">
    <location>
        <begin position="144"/>
        <end position="291"/>
    </location>
</feature>
<evidence type="ECO:0000256" key="1">
    <source>
        <dbReference type="SAM" id="MobiDB-lite"/>
    </source>
</evidence>
<name>A0A9D5HIX6_9LILI</name>
<feature type="compositionally biased region" description="Acidic residues" evidence="1">
    <location>
        <begin position="222"/>
        <end position="233"/>
    </location>
</feature>
<feature type="compositionally biased region" description="Polar residues" evidence="1">
    <location>
        <begin position="269"/>
        <end position="279"/>
    </location>
</feature>
<keyword evidence="3" id="KW-1185">Reference proteome</keyword>
<feature type="compositionally biased region" description="Polar residues" evidence="1">
    <location>
        <begin position="313"/>
        <end position="341"/>
    </location>
</feature>
<reference evidence="2" key="1">
    <citation type="submission" date="2021-03" db="EMBL/GenBank/DDBJ databases">
        <authorList>
            <person name="Li Z."/>
            <person name="Yang C."/>
        </authorList>
    </citation>
    <scope>NUCLEOTIDE SEQUENCE</scope>
    <source>
        <strain evidence="2">Dzin_1.0</strain>
        <tissue evidence="2">Leaf</tissue>
    </source>
</reference>
<reference evidence="2" key="2">
    <citation type="journal article" date="2022" name="Hortic Res">
        <title>The genome of Dioscorea zingiberensis sheds light on the biosynthesis, origin and evolution of the medicinally important diosgenin saponins.</title>
        <authorList>
            <person name="Li Y."/>
            <person name="Tan C."/>
            <person name="Li Z."/>
            <person name="Guo J."/>
            <person name="Li S."/>
            <person name="Chen X."/>
            <person name="Wang C."/>
            <person name="Dai X."/>
            <person name="Yang H."/>
            <person name="Song W."/>
            <person name="Hou L."/>
            <person name="Xu J."/>
            <person name="Tong Z."/>
            <person name="Xu A."/>
            <person name="Yuan X."/>
            <person name="Wang W."/>
            <person name="Yang Q."/>
            <person name="Chen L."/>
            <person name="Sun Z."/>
            <person name="Wang K."/>
            <person name="Pan B."/>
            <person name="Chen J."/>
            <person name="Bao Y."/>
            <person name="Liu F."/>
            <person name="Qi X."/>
            <person name="Gang D.R."/>
            <person name="Wen J."/>
            <person name="Li J."/>
        </authorList>
    </citation>
    <scope>NUCLEOTIDE SEQUENCE</scope>
    <source>
        <strain evidence="2">Dzin_1.0</strain>
    </source>
</reference>
<protein>
    <submittedName>
        <fullName evidence="2">Uncharacterized protein</fullName>
    </submittedName>
</protein>
<gene>
    <name evidence="2" type="ORF">J5N97_013311</name>
</gene>
<dbReference type="AlphaFoldDB" id="A0A9D5HIX6"/>